<dbReference type="EMBL" id="BAHC01000110">
    <property type="protein sequence ID" value="GAB90594.1"/>
    <property type="molecule type" value="Genomic_DNA"/>
</dbReference>
<accession>K6WVK8</accession>
<protein>
    <submittedName>
        <fullName evidence="1">Uncharacterized protein</fullName>
    </submittedName>
</protein>
<sequence length="57" mass="6454">MKYQRRGIFRTDYLTDGALVLIEGRIAATIGRFLDHVLNPLQFGDSGDSSVERRRAT</sequence>
<dbReference type="Proteomes" id="UP000008363">
    <property type="component" value="Unassembled WGS sequence"/>
</dbReference>
<organism evidence="1 2">
    <name type="scientific">Gordonia rhizosphera NBRC 16068</name>
    <dbReference type="NCBI Taxonomy" id="1108045"/>
    <lineage>
        <taxon>Bacteria</taxon>
        <taxon>Bacillati</taxon>
        <taxon>Actinomycetota</taxon>
        <taxon>Actinomycetes</taxon>
        <taxon>Mycobacteriales</taxon>
        <taxon>Gordoniaceae</taxon>
        <taxon>Gordonia</taxon>
    </lineage>
</organism>
<name>K6WVK8_9ACTN</name>
<evidence type="ECO:0000313" key="1">
    <source>
        <dbReference type="EMBL" id="GAB90594.1"/>
    </source>
</evidence>
<proteinExistence type="predicted"/>
<gene>
    <name evidence="1" type="ORF">GORHZ_110_00060</name>
</gene>
<dbReference type="AlphaFoldDB" id="K6WVK8"/>
<dbReference type="STRING" id="1108045.GORHZ_110_00060"/>
<evidence type="ECO:0000313" key="2">
    <source>
        <dbReference type="Proteomes" id="UP000008363"/>
    </source>
</evidence>
<comment type="caution">
    <text evidence="1">The sequence shown here is derived from an EMBL/GenBank/DDBJ whole genome shotgun (WGS) entry which is preliminary data.</text>
</comment>
<keyword evidence="2" id="KW-1185">Reference proteome</keyword>
<reference evidence="1 2" key="1">
    <citation type="submission" date="2012-08" db="EMBL/GenBank/DDBJ databases">
        <title>Whole genome shotgun sequence of Gordonia rhizosphera NBRC 16068.</title>
        <authorList>
            <person name="Takarada H."/>
            <person name="Isaki S."/>
            <person name="Hosoyama A."/>
            <person name="Tsuchikane K."/>
            <person name="Katsumata H."/>
            <person name="Baba S."/>
            <person name="Ohji S."/>
            <person name="Yamazaki S."/>
            <person name="Fujita N."/>
        </authorList>
    </citation>
    <scope>NUCLEOTIDE SEQUENCE [LARGE SCALE GENOMIC DNA]</scope>
    <source>
        <strain evidence="1 2">NBRC 16068</strain>
    </source>
</reference>